<dbReference type="EMBL" id="JANPWB010000008">
    <property type="protein sequence ID" value="KAJ1167365.1"/>
    <property type="molecule type" value="Genomic_DNA"/>
</dbReference>
<proteinExistence type="predicted"/>
<evidence type="ECO:0000313" key="3">
    <source>
        <dbReference type="Proteomes" id="UP001066276"/>
    </source>
</evidence>
<organism evidence="2 3">
    <name type="scientific">Pleurodeles waltl</name>
    <name type="common">Iberian ribbed newt</name>
    <dbReference type="NCBI Taxonomy" id="8319"/>
    <lineage>
        <taxon>Eukaryota</taxon>
        <taxon>Metazoa</taxon>
        <taxon>Chordata</taxon>
        <taxon>Craniata</taxon>
        <taxon>Vertebrata</taxon>
        <taxon>Euteleostomi</taxon>
        <taxon>Amphibia</taxon>
        <taxon>Batrachia</taxon>
        <taxon>Caudata</taxon>
        <taxon>Salamandroidea</taxon>
        <taxon>Salamandridae</taxon>
        <taxon>Pleurodelinae</taxon>
        <taxon>Pleurodeles</taxon>
    </lineage>
</organism>
<reference evidence="2" key="1">
    <citation type="journal article" date="2022" name="bioRxiv">
        <title>Sequencing and chromosome-scale assembly of the giantPleurodeles waltlgenome.</title>
        <authorList>
            <person name="Brown T."/>
            <person name="Elewa A."/>
            <person name="Iarovenko S."/>
            <person name="Subramanian E."/>
            <person name="Araus A.J."/>
            <person name="Petzold A."/>
            <person name="Susuki M."/>
            <person name="Suzuki K.-i.T."/>
            <person name="Hayashi T."/>
            <person name="Toyoda A."/>
            <person name="Oliveira C."/>
            <person name="Osipova E."/>
            <person name="Leigh N.D."/>
            <person name="Simon A."/>
            <person name="Yun M.H."/>
        </authorList>
    </citation>
    <scope>NUCLEOTIDE SEQUENCE</scope>
    <source>
        <strain evidence="2">20211129_DDA</strain>
        <tissue evidence="2">Liver</tissue>
    </source>
</reference>
<name>A0AAV7ST83_PLEWA</name>
<evidence type="ECO:0000256" key="1">
    <source>
        <dbReference type="SAM" id="MobiDB-lite"/>
    </source>
</evidence>
<accession>A0AAV7ST83</accession>
<keyword evidence="3" id="KW-1185">Reference proteome</keyword>
<gene>
    <name evidence="2" type="ORF">NDU88_007757</name>
</gene>
<evidence type="ECO:0000313" key="2">
    <source>
        <dbReference type="EMBL" id="KAJ1167365.1"/>
    </source>
</evidence>
<comment type="caution">
    <text evidence="2">The sequence shown here is derived from an EMBL/GenBank/DDBJ whole genome shotgun (WGS) entry which is preliminary data.</text>
</comment>
<protein>
    <submittedName>
        <fullName evidence="2">Uncharacterized protein</fullName>
    </submittedName>
</protein>
<dbReference type="AlphaFoldDB" id="A0AAV7ST83"/>
<feature type="region of interest" description="Disordered" evidence="1">
    <location>
        <begin position="14"/>
        <end position="39"/>
    </location>
</feature>
<sequence length="183" mass="20261">MAHWADRSEGHGFMTRVGLDPTGLTGAEGEPASGNHVRAPFKPMGERFVRVTLEEPNALQNVRLSRLTLLRYASHSSAYLRRACSAHRQRVSASTFFGVPASSKASFSLAPRSRFLDVRHQQAVPASGGVEERVMPPQAFFGFGGVPPHTSNLHQPQEEEGAWKCLHRFLLRKQALNAQNVYE</sequence>
<dbReference type="Proteomes" id="UP001066276">
    <property type="component" value="Chromosome 4_2"/>
</dbReference>